<dbReference type="WBParaSite" id="MhA1_Contig2999.frz3.gene3">
    <property type="protein sequence ID" value="MhA1_Contig2999.frz3.gene3"/>
    <property type="gene ID" value="MhA1_Contig2999.frz3.gene3"/>
</dbReference>
<evidence type="ECO:0000313" key="2">
    <source>
        <dbReference type="WBParaSite" id="MhA1_Contig2999.frz3.gene3"/>
    </source>
</evidence>
<organism evidence="1 2">
    <name type="scientific">Meloidogyne hapla</name>
    <name type="common">Root-knot nematode worm</name>
    <dbReference type="NCBI Taxonomy" id="6305"/>
    <lineage>
        <taxon>Eukaryota</taxon>
        <taxon>Metazoa</taxon>
        <taxon>Ecdysozoa</taxon>
        <taxon>Nematoda</taxon>
        <taxon>Chromadorea</taxon>
        <taxon>Rhabditida</taxon>
        <taxon>Tylenchina</taxon>
        <taxon>Tylenchomorpha</taxon>
        <taxon>Tylenchoidea</taxon>
        <taxon>Meloidogynidae</taxon>
        <taxon>Meloidogyninae</taxon>
        <taxon>Meloidogyne</taxon>
    </lineage>
</organism>
<evidence type="ECO:0000313" key="1">
    <source>
        <dbReference type="Proteomes" id="UP000095281"/>
    </source>
</evidence>
<dbReference type="AlphaFoldDB" id="A0A1I8BKZ6"/>
<protein>
    <submittedName>
        <fullName evidence="2">Transposase</fullName>
    </submittedName>
</protein>
<keyword evidence="1" id="KW-1185">Reference proteome</keyword>
<sequence length="41" mass="4721">MTRISSPYKVVKNAVIALFSVMGWIRSSYLFHEQRHDAANP</sequence>
<name>A0A1I8BKZ6_MELHA</name>
<reference evidence="2" key="1">
    <citation type="submission" date="2016-11" db="UniProtKB">
        <authorList>
            <consortium name="WormBaseParasite"/>
        </authorList>
    </citation>
    <scope>IDENTIFICATION</scope>
</reference>
<accession>A0A1I8BKZ6</accession>
<proteinExistence type="predicted"/>
<dbReference type="Proteomes" id="UP000095281">
    <property type="component" value="Unplaced"/>
</dbReference>